<protein>
    <recommendedName>
        <fullName evidence="5">Protein YIPF3</fullName>
    </recommendedName>
</protein>
<dbReference type="EMBL" id="CAUYUJ010022315">
    <property type="protein sequence ID" value="CAK0910069.1"/>
    <property type="molecule type" value="Genomic_DNA"/>
</dbReference>
<feature type="transmembrane region" description="Helical" evidence="2">
    <location>
        <begin position="118"/>
        <end position="139"/>
    </location>
</feature>
<organism evidence="3 4">
    <name type="scientific">Prorocentrum cordatum</name>
    <dbReference type="NCBI Taxonomy" id="2364126"/>
    <lineage>
        <taxon>Eukaryota</taxon>
        <taxon>Sar</taxon>
        <taxon>Alveolata</taxon>
        <taxon>Dinophyceae</taxon>
        <taxon>Prorocentrales</taxon>
        <taxon>Prorocentraceae</taxon>
        <taxon>Prorocentrum</taxon>
    </lineage>
</organism>
<proteinExistence type="predicted"/>
<evidence type="ECO:0000313" key="3">
    <source>
        <dbReference type="EMBL" id="CAK0910069.1"/>
    </source>
</evidence>
<feature type="compositionally biased region" description="Basic and acidic residues" evidence="1">
    <location>
        <begin position="1"/>
        <end position="13"/>
    </location>
</feature>
<name>A0ABN9YBP8_9DINO</name>
<evidence type="ECO:0000256" key="2">
    <source>
        <dbReference type="SAM" id="Phobius"/>
    </source>
</evidence>
<keyword evidence="2" id="KW-0472">Membrane</keyword>
<comment type="caution">
    <text evidence="3">The sequence shown here is derived from an EMBL/GenBank/DDBJ whole genome shotgun (WGS) entry which is preliminary data.</text>
</comment>
<reference evidence="3" key="1">
    <citation type="submission" date="2023-10" db="EMBL/GenBank/DDBJ databases">
        <authorList>
            <person name="Chen Y."/>
            <person name="Shah S."/>
            <person name="Dougan E. K."/>
            <person name="Thang M."/>
            <person name="Chan C."/>
        </authorList>
    </citation>
    <scope>NUCLEOTIDE SEQUENCE [LARGE SCALE GENOMIC DNA]</scope>
</reference>
<keyword evidence="2" id="KW-0812">Transmembrane</keyword>
<feature type="transmembrane region" description="Helical" evidence="2">
    <location>
        <begin position="159"/>
        <end position="178"/>
    </location>
</feature>
<evidence type="ECO:0000313" key="4">
    <source>
        <dbReference type="Proteomes" id="UP001189429"/>
    </source>
</evidence>
<sequence>MEPSSDLRYRGTDADSNPVRQDESAIASVRDVPNFSPVEVDIGAMWSALKDVNVSEWHVDQIRRRLEECNVVVPRFLLDKNHPHHLPPHAAVIDLLLHNARLDQSSVCARRPGLGLELWLWTPFAMVGSLVQLLLEVFGGVGAVWGCAEVLNLREGLHPAWQVTSLVVGIICFARFCVLHASLSTDRSFLQEHPRFVRLPGLSKLQAVCRSPFQFLFHYHH</sequence>
<dbReference type="Proteomes" id="UP001189429">
    <property type="component" value="Unassembled WGS sequence"/>
</dbReference>
<keyword evidence="4" id="KW-1185">Reference proteome</keyword>
<evidence type="ECO:0000256" key="1">
    <source>
        <dbReference type="SAM" id="MobiDB-lite"/>
    </source>
</evidence>
<evidence type="ECO:0008006" key="5">
    <source>
        <dbReference type="Google" id="ProtNLM"/>
    </source>
</evidence>
<gene>
    <name evidence="3" type="ORF">PCOR1329_LOCUS84329</name>
</gene>
<accession>A0ABN9YBP8</accession>
<keyword evidence="2" id="KW-1133">Transmembrane helix</keyword>
<feature type="region of interest" description="Disordered" evidence="1">
    <location>
        <begin position="1"/>
        <end position="23"/>
    </location>
</feature>